<keyword evidence="6" id="KW-0449">Lipoprotein</keyword>
<dbReference type="PROSITE" id="PS51257">
    <property type="entry name" value="PROKAR_LIPOPROTEIN"/>
    <property type="match status" value="1"/>
</dbReference>
<dbReference type="OrthoDB" id="6371029at2"/>
<dbReference type="RefSeq" id="WP_143236061.1">
    <property type="nucleotide sequence ID" value="NZ_VJWL01000003.1"/>
</dbReference>
<evidence type="ECO:0000256" key="4">
    <source>
        <dbReference type="ARBA" id="ARBA00023139"/>
    </source>
</evidence>
<evidence type="ECO:0000313" key="8">
    <source>
        <dbReference type="EMBL" id="TRW48269.1"/>
    </source>
</evidence>
<organism evidence="8 9">
    <name type="scientific">Aliidiomarina halalkaliphila</name>
    <dbReference type="NCBI Taxonomy" id="2593535"/>
    <lineage>
        <taxon>Bacteria</taxon>
        <taxon>Pseudomonadati</taxon>
        <taxon>Pseudomonadota</taxon>
        <taxon>Gammaproteobacteria</taxon>
        <taxon>Alteromonadales</taxon>
        <taxon>Idiomarinaceae</taxon>
        <taxon>Aliidiomarina</taxon>
    </lineage>
</organism>
<evidence type="ECO:0000256" key="2">
    <source>
        <dbReference type="ARBA" id="ARBA00022729"/>
    </source>
</evidence>
<accession>A0A552X083</accession>
<keyword evidence="3" id="KW-0472">Membrane</keyword>
<evidence type="ECO:0000256" key="3">
    <source>
        <dbReference type="ARBA" id="ARBA00023136"/>
    </source>
</evidence>
<sequence length="62" mass="6820">MIKRTKTIMLALITLFILAGCGQKGPLYLPDEPEQTDPDATSVEESTSVRARVEHLLPHTSV</sequence>
<evidence type="ECO:0000256" key="7">
    <source>
        <dbReference type="SAM" id="MobiDB-lite"/>
    </source>
</evidence>
<dbReference type="InterPro" id="IPR032831">
    <property type="entry name" value="LptM_cons"/>
</dbReference>
<comment type="caution">
    <text evidence="8">The sequence shown here is derived from an EMBL/GenBank/DDBJ whole genome shotgun (WGS) entry which is preliminary data.</text>
</comment>
<dbReference type="AlphaFoldDB" id="A0A552X083"/>
<dbReference type="GO" id="GO:0009279">
    <property type="term" value="C:cell outer membrane"/>
    <property type="evidence" value="ECO:0007669"/>
    <property type="project" value="UniProtKB-SubCell"/>
</dbReference>
<keyword evidence="4" id="KW-0564">Palmitate</keyword>
<dbReference type="NCBIfam" id="NF047847">
    <property type="entry name" value="SS_mature_LptM"/>
    <property type="match status" value="1"/>
</dbReference>
<name>A0A552X083_9GAMM</name>
<protein>
    <submittedName>
        <fullName evidence="8">Cell envelope biogenesis protein OmpA</fullName>
    </submittedName>
</protein>
<keyword evidence="2" id="KW-0732">Signal</keyword>
<comment type="subcellular location">
    <subcellularLocation>
        <location evidence="1">Cell outer membrane</location>
        <topology evidence="1">Lipid-anchor</topology>
    </subcellularLocation>
</comment>
<keyword evidence="9" id="KW-1185">Reference proteome</keyword>
<evidence type="ECO:0000313" key="9">
    <source>
        <dbReference type="Proteomes" id="UP000320359"/>
    </source>
</evidence>
<reference evidence="8 9" key="1">
    <citation type="submission" date="2019-07" db="EMBL/GenBank/DDBJ databases">
        <authorList>
            <person name="Yang M."/>
            <person name="Zhao D."/>
            <person name="Xiang H."/>
        </authorList>
    </citation>
    <scope>NUCLEOTIDE SEQUENCE [LARGE SCALE GENOMIC DNA]</scope>
    <source>
        <strain evidence="8 9">IM1326</strain>
    </source>
</reference>
<dbReference type="Proteomes" id="UP000320359">
    <property type="component" value="Unassembled WGS sequence"/>
</dbReference>
<evidence type="ECO:0000256" key="1">
    <source>
        <dbReference type="ARBA" id="ARBA00004459"/>
    </source>
</evidence>
<gene>
    <name evidence="8" type="ORF">FM042_08770</name>
</gene>
<dbReference type="EMBL" id="VJWL01000003">
    <property type="protein sequence ID" value="TRW48269.1"/>
    <property type="molecule type" value="Genomic_DNA"/>
</dbReference>
<dbReference type="Pfam" id="PF13627">
    <property type="entry name" value="LptM_cons"/>
    <property type="match status" value="1"/>
</dbReference>
<feature type="region of interest" description="Disordered" evidence="7">
    <location>
        <begin position="28"/>
        <end position="48"/>
    </location>
</feature>
<keyword evidence="5" id="KW-0998">Cell outer membrane</keyword>
<evidence type="ECO:0000256" key="6">
    <source>
        <dbReference type="ARBA" id="ARBA00023288"/>
    </source>
</evidence>
<evidence type="ECO:0000256" key="5">
    <source>
        <dbReference type="ARBA" id="ARBA00023237"/>
    </source>
</evidence>
<proteinExistence type="predicted"/>